<evidence type="ECO:0000313" key="3">
    <source>
        <dbReference type="EMBL" id="CRK11372.1"/>
    </source>
</evidence>
<dbReference type="Gene3D" id="1.10.10.60">
    <property type="entry name" value="Homeodomain-like"/>
    <property type="match status" value="1"/>
</dbReference>
<evidence type="ECO:0000256" key="1">
    <source>
        <dbReference type="SAM" id="MobiDB-lite"/>
    </source>
</evidence>
<dbReference type="SUPFAM" id="SSF46689">
    <property type="entry name" value="Homeodomain-like"/>
    <property type="match status" value="1"/>
</dbReference>
<evidence type="ECO:0000259" key="2">
    <source>
        <dbReference type="PROSITE" id="PS50086"/>
    </source>
</evidence>
<feature type="region of interest" description="Disordered" evidence="1">
    <location>
        <begin position="565"/>
        <end position="586"/>
    </location>
</feature>
<dbReference type="InterPro" id="IPR039601">
    <property type="entry name" value="Rrn5"/>
</dbReference>
<reference evidence="4" key="1">
    <citation type="submission" date="2015-05" db="EMBL/GenBank/DDBJ databases">
        <authorList>
            <person name="Fogelqvist Johan"/>
        </authorList>
    </citation>
    <scope>NUCLEOTIDE SEQUENCE [LARGE SCALE GENOMIC DNA]</scope>
</reference>
<feature type="compositionally biased region" description="Polar residues" evidence="1">
    <location>
        <begin position="569"/>
        <end position="578"/>
    </location>
</feature>
<dbReference type="Proteomes" id="UP000045706">
    <property type="component" value="Unassembled WGS sequence"/>
</dbReference>
<dbReference type="PANTHER" id="PTHR28079">
    <property type="entry name" value="RNA POLYMERASE I-SPECIFIC TRANSCRIPTION INITIATION FACTOR RRN5"/>
    <property type="match status" value="1"/>
</dbReference>
<protein>
    <recommendedName>
        <fullName evidence="2">Rab-GAP TBC domain-containing protein</fullName>
    </recommendedName>
</protein>
<accession>A0A0G4KNK9</accession>
<gene>
    <name evidence="3" type="ORF">BN1723_001742</name>
</gene>
<dbReference type="PANTHER" id="PTHR28079:SF1">
    <property type="entry name" value="RNA POLYMERASE I-SPECIFIC TRANSCRIPTION INITIATION FACTOR RRN5"/>
    <property type="match status" value="1"/>
</dbReference>
<proteinExistence type="predicted"/>
<dbReference type="InterPro" id="IPR009057">
    <property type="entry name" value="Homeodomain-like_sf"/>
</dbReference>
<dbReference type="GO" id="GO:0000500">
    <property type="term" value="C:RNA polymerase I upstream activating factor complex"/>
    <property type="evidence" value="ECO:0007669"/>
    <property type="project" value="InterPro"/>
</dbReference>
<dbReference type="Pfam" id="PF00566">
    <property type="entry name" value="RabGAP-TBC"/>
    <property type="match status" value="1"/>
</dbReference>
<dbReference type="CDD" id="cd00167">
    <property type="entry name" value="SANT"/>
    <property type="match status" value="1"/>
</dbReference>
<dbReference type="GO" id="GO:0001181">
    <property type="term" value="F:RNA polymerase I general transcription initiation factor activity"/>
    <property type="evidence" value="ECO:0007669"/>
    <property type="project" value="TreeGrafter"/>
</dbReference>
<dbReference type="InterPro" id="IPR000195">
    <property type="entry name" value="Rab-GAP-TBC_dom"/>
</dbReference>
<dbReference type="GO" id="GO:0000182">
    <property type="term" value="F:rDNA binding"/>
    <property type="evidence" value="ECO:0007669"/>
    <property type="project" value="TreeGrafter"/>
</dbReference>
<dbReference type="Gene3D" id="1.10.8.1310">
    <property type="match status" value="1"/>
</dbReference>
<sequence length="782" mass="88343">MPGTQTCARMDSDFASYPSLSGNGAASSGEASHQPSGPESLSSPKPQVNPHGDGSGTVRDGSSPLKRSAEPSDEQQPSKRYKPSFNHAYMDLLNIDIEDATNRVVLEKRPLLKPNQVGMVTWTSLEKDLFYEALARVGKDDLSGLASRVRTKSELEIRQYLKLLEDQHEQMQSDPHYRWEDHLEKADYPAAKELGEACCDALEEVADDMLLRIERHEQKTEEKKWGDYWLINTPIAKLIDEDSALEHPLDFAELFNLQSWLRLPKRVYMNSSCEGENWQDLSDEAPAIRATALKDFHALAVAVTRKLVLSSLYTAQSRIKAKQVIHPNIRKAVKVKDVEGALASAGMKRDSRQYWATCARRLGLQVHDTPFEDGAGLGADNDEPPMSYAEVEQQLLPCPEPPAQLTPRVVRPWKKTNAHTIDFDFSDTSSANEEDTDQVTSSSPSSDDEDEATLEDEYEELAVHDEVNEALLYTVNELPKTHRTQEAVEMRVRLDREQERHAEAIDAQGNYEEEKAMWTLVGKSPPEPLVKPDQVKTPPKSTMRLEEVHDSGAHWRNKLEYASEPKFNMGTTNGQVSEPVNDDGRNNVTSQKARDILEACKWRNTAALQALAATDCGFMTDDLRRQAWPVLLGVPFEKDDLDDARKPQTGGDWKELPRHRDEDQVQLDVNRSFIYYPNNQTEAELDHRKRELSDLITEVLRRYPYLCYFQGYHDICQVFLLVLSAPLRAPSLARLSALRIRDFMLTSLDPTVDQLRLIPDILAAADPSLKHYLAGIPPSLFF</sequence>
<feature type="domain" description="Rab-GAP TBC" evidence="2">
    <location>
        <begin position="618"/>
        <end position="782"/>
    </location>
</feature>
<evidence type="ECO:0000313" key="4">
    <source>
        <dbReference type="Proteomes" id="UP000045706"/>
    </source>
</evidence>
<dbReference type="GO" id="GO:0042790">
    <property type="term" value="P:nucleolar large rRNA transcription by RNA polymerase I"/>
    <property type="evidence" value="ECO:0007669"/>
    <property type="project" value="InterPro"/>
</dbReference>
<dbReference type="GO" id="GO:0006361">
    <property type="term" value="P:transcription initiation at RNA polymerase I promoter"/>
    <property type="evidence" value="ECO:0007669"/>
    <property type="project" value="TreeGrafter"/>
</dbReference>
<dbReference type="SUPFAM" id="SSF47923">
    <property type="entry name" value="Ypt/Rab-GAP domain of gyp1p"/>
    <property type="match status" value="1"/>
</dbReference>
<organism evidence="3 4">
    <name type="scientific">Verticillium longisporum</name>
    <name type="common">Verticillium dahliae var. longisporum</name>
    <dbReference type="NCBI Taxonomy" id="100787"/>
    <lineage>
        <taxon>Eukaryota</taxon>
        <taxon>Fungi</taxon>
        <taxon>Dikarya</taxon>
        <taxon>Ascomycota</taxon>
        <taxon>Pezizomycotina</taxon>
        <taxon>Sordariomycetes</taxon>
        <taxon>Hypocreomycetidae</taxon>
        <taxon>Glomerellales</taxon>
        <taxon>Plectosphaerellaceae</taxon>
        <taxon>Verticillium</taxon>
    </lineage>
</organism>
<feature type="compositionally biased region" description="Low complexity" evidence="1">
    <location>
        <begin position="19"/>
        <end position="32"/>
    </location>
</feature>
<feature type="region of interest" description="Disordered" evidence="1">
    <location>
        <begin position="1"/>
        <end position="83"/>
    </location>
</feature>
<feature type="compositionally biased region" description="Polar residues" evidence="1">
    <location>
        <begin position="33"/>
        <end position="46"/>
    </location>
</feature>
<feature type="region of interest" description="Disordered" evidence="1">
    <location>
        <begin position="422"/>
        <end position="454"/>
    </location>
</feature>
<dbReference type="EMBL" id="CVQI01002224">
    <property type="protein sequence ID" value="CRK11372.1"/>
    <property type="molecule type" value="Genomic_DNA"/>
</dbReference>
<dbReference type="InterPro" id="IPR035969">
    <property type="entry name" value="Rab-GAP_TBC_sf"/>
</dbReference>
<dbReference type="PROSITE" id="PS50086">
    <property type="entry name" value="TBC_RABGAP"/>
    <property type="match status" value="1"/>
</dbReference>
<name>A0A0G4KNK9_VERLO</name>
<dbReference type="InterPro" id="IPR001005">
    <property type="entry name" value="SANT/Myb"/>
</dbReference>
<dbReference type="AlphaFoldDB" id="A0A0G4KNK9"/>
<feature type="region of interest" description="Disordered" evidence="1">
    <location>
        <begin position="522"/>
        <end position="551"/>
    </location>
</feature>